<evidence type="ECO:0000256" key="1">
    <source>
        <dbReference type="SAM" id="MobiDB-lite"/>
    </source>
</evidence>
<feature type="compositionally biased region" description="Low complexity" evidence="1">
    <location>
        <begin position="60"/>
        <end position="70"/>
    </location>
</feature>
<feature type="region of interest" description="Disordered" evidence="1">
    <location>
        <begin position="419"/>
        <end position="439"/>
    </location>
</feature>
<feature type="compositionally biased region" description="Gly residues" evidence="1">
    <location>
        <begin position="419"/>
        <end position="434"/>
    </location>
</feature>
<evidence type="ECO:0000313" key="2">
    <source>
        <dbReference type="EMBL" id="PNH10384.1"/>
    </source>
</evidence>
<gene>
    <name evidence="2" type="ORF">TSOC_002885</name>
</gene>
<name>A0A2J8ACY4_9CHLO</name>
<protein>
    <recommendedName>
        <fullName evidence="4">UBZ4-type domain-containing protein</fullName>
    </recommendedName>
</protein>
<dbReference type="OrthoDB" id="550867at2759"/>
<comment type="caution">
    <text evidence="2">The sequence shown here is derived from an EMBL/GenBank/DDBJ whole genome shotgun (WGS) entry which is preliminary data.</text>
</comment>
<dbReference type="Proteomes" id="UP000236333">
    <property type="component" value="Unassembled WGS sequence"/>
</dbReference>
<keyword evidence="3" id="KW-1185">Reference proteome</keyword>
<accession>A0A2J8ACY4</accession>
<feature type="compositionally biased region" description="Polar residues" evidence="1">
    <location>
        <begin position="173"/>
        <end position="189"/>
    </location>
</feature>
<feature type="compositionally biased region" description="Gly residues" evidence="1">
    <location>
        <begin position="266"/>
        <end position="278"/>
    </location>
</feature>
<feature type="region of interest" description="Disordered" evidence="1">
    <location>
        <begin position="60"/>
        <end position="195"/>
    </location>
</feature>
<proteinExistence type="predicted"/>
<organism evidence="2 3">
    <name type="scientific">Tetrabaena socialis</name>
    <dbReference type="NCBI Taxonomy" id="47790"/>
    <lineage>
        <taxon>Eukaryota</taxon>
        <taxon>Viridiplantae</taxon>
        <taxon>Chlorophyta</taxon>
        <taxon>core chlorophytes</taxon>
        <taxon>Chlorophyceae</taxon>
        <taxon>CS clade</taxon>
        <taxon>Chlamydomonadales</taxon>
        <taxon>Tetrabaenaceae</taxon>
        <taxon>Tetrabaena</taxon>
    </lineage>
</organism>
<dbReference type="EMBL" id="PGGS01000058">
    <property type="protein sequence ID" value="PNH10384.1"/>
    <property type="molecule type" value="Genomic_DNA"/>
</dbReference>
<reference evidence="2 3" key="1">
    <citation type="journal article" date="2017" name="Mol. Biol. Evol.">
        <title>The 4-celled Tetrabaena socialis nuclear genome reveals the essential components for genetic control of cell number at the origin of multicellularity in the volvocine lineage.</title>
        <authorList>
            <person name="Featherston J."/>
            <person name="Arakaki Y."/>
            <person name="Hanschen E.R."/>
            <person name="Ferris P.J."/>
            <person name="Michod R.E."/>
            <person name="Olson B.J.S.C."/>
            <person name="Nozaki H."/>
            <person name="Durand P.M."/>
        </authorList>
    </citation>
    <scope>NUCLEOTIDE SEQUENCE [LARGE SCALE GENOMIC DNA]</scope>
    <source>
        <strain evidence="2 3">NIES-571</strain>
    </source>
</reference>
<sequence length="776" mass="80580">MQRNAFELLAAGARSSGKPKSKTQTPSGTGAYATCPLCQRTVPLAFADAHISNCLLSTPARPQQQQHPAASKAAPSGGLQPDLLLPSQRQQPAAAIDIEQQQQHPGTAHAGAGKDGAHAASNVAAQQADREERAADPPPSLGSGASSGLAVPISQDGGCAEDHLRRRAPLQQGRHQQAQPTQPASSGCDSQPARPSAFDVMRQGQLRAASRCHTFFLERTSDGRWLGHWWAKGSATLEQQRLLASSLWATNVSVANANGGSRASSSGGGAGAGGAPGGGPSIKDSLALATNVAPRDGGLVSWSSDGLPSNVLPPEGRWRGSPSALKSALQKAVRLGRGGCAARAALHLAKEDPAQLLRRLSIICVEDSILHPGLPLVVWLMAAQGKGYIMGAAHVSALLCLTYQLATVGVRDGLPEPWDGGGGEAEVGASGGGPQADDPARDLPAAEAGLIRCLLLRASYGGMACDVRLLRGFAAYWSARFRGAAGGIHMRLLVLRGCNFVPQQSRSHVRQVGDAAPGCGAFMPASQLLAEQMAEQTSLQRLATAVRQRLGAFWGGSGADASVVRPQWHVAAEADTPPGSATGGCASSGPTSSRWLQYLCELYDQVPVPGPLSRAASVGPLRRSDVPLSAVDFHVSDVVPQLLARPEVQAAAAASGARGGAEEEQAEEALKSAMWLFRSSTNPKCLLYTLSPCCRTVPTATRPPDAGPSSCRTSHATPAMPRKPVATAACLEHSSLADQVAGEGQARQRLSGLWTVAAPWADRYSVGYIARRFGPL</sequence>
<feature type="compositionally biased region" description="Low complexity" evidence="1">
    <location>
        <begin position="141"/>
        <end position="152"/>
    </location>
</feature>
<dbReference type="AlphaFoldDB" id="A0A2J8ACY4"/>
<feature type="region of interest" description="Disordered" evidence="1">
    <location>
        <begin position="10"/>
        <end position="29"/>
    </location>
</feature>
<feature type="compositionally biased region" description="Low complexity" evidence="1">
    <location>
        <begin position="118"/>
        <end position="127"/>
    </location>
</feature>
<evidence type="ECO:0008006" key="4">
    <source>
        <dbReference type="Google" id="ProtNLM"/>
    </source>
</evidence>
<evidence type="ECO:0000313" key="3">
    <source>
        <dbReference type="Proteomes" id="UP000236333"/>
    </source>
</evidence>
<feature type="region of interest" description="Disordered" evidence="1">
    <location>
        <begin position="259"/>
        <end position="278"/>
    </location>
</feature>